<keyword evidence="5 6" id="KW-0472">Membrane</keyword>
<dbReference type="FunFam" id="1.20.1250.20:FF:000018">
    <property type="entry name" value="MFS transporter permease"/>
    <property type="match status" value="1"/>
</dbReference>
<dbReference type="GO" id="GO:0022857">
    <property type="term" value="F:transmembrane transporter activity"/>
    <property type="evidence" value="ECO:0007669"/>
    <property type="project" value="InterPro"/>
</dbReference>
<keyword evidence="3 6" id="KW-0812">Transmembrane</keyword>
<reference evidence="9" key="1">
    <citation type="submission" date="2016-01" db="EMBL/GenBank/DDBJ databases">
        <authorList>
            <person name="Peeters Charlotte."/>
        </authorList>
    </citation>
    <scope>NUCLEOTIDE SEQUENCE [LARGE SCALE GENOMIC DNA]</scope>
</reference>
<feature type="transmembrane region" description="Helical" evidence="6">
    <location>
        <begin position="383"/>
        <end position="406"/>
    </location>
</feature>
<feature type="transmembrane region" description="Helical" evidence="6">
    <location>
        <begin position="296"/>
        <end position="314"/>
    </location>
</feature>
<dbReference type="RefSeq" id="WP_061160806.1">
    <property type="nucleotide sequence ID" value="NZ_FCOI02000008.1"/>
</dbReference>
<comment type="subcellular location">
    <subcellularLocation>
        <location evidence="1">Membrane</location>
        <topology evidence="1">Multi-pass membrane protein</topology>
    </subcellularLocation>
</comment>
<organism evidence="8 9">
    <name type="scientific">Caballeronia temeraria</name>
    <dbReference type="NCBI Taxonomy" id="1777137"/>
    <lineage>
        <taxon>Bacteria</taxon>
        <taxon>Pseudomonadati</taxon>
        <taxon>Pseudomonadota</taxon>
        <taxon>Betaproteobacteria</taxon>
        <taxon>Burkholderiales</taxon>
        <taxon>Burkholderiaceae</taxon>
        <taxon>Caballeronia</taxon>
    </lineage>
</organism>
<sequence>MSRKIALDTHSPAPATAQMDTQRALYFKVALRLVPLLIVCYVVAYLDRINVGFAKLQMQDALGFSDAVYGLGAGIFFIGYFLFEVPSNLLLQRIGARKTITRIMLLWGITGCAMATVSSPAAFYGLRFLLGVFEAGFFPGVVYYLSQWFPRHRRGQILGLFMTGFPIAGVIGGPVSGWAMSRLGGVAGLAGWQWLYIVEAAPAVLLGIVTWFTLSDDIGRAKWLTEPEREALRHALRAEGSDTEAKHTGQLRQVIADPKVYVMSFAYFTFICGTYALSFWLPTVLRSAGATSVERVGWLSAIPYGIAAVGMVLICRNSDRLLERRWHGALAAFTGAIALSLLPLMAHDLTATIVLLTIASTTVFVTLPLLWSLASDYFAGSSVAAAAIAFVNSLGLLGGFASPFAMGWLKTLSGTLSSGLYLMTTLLALGACALLCMRTGRQANA</sequence>
<dbReference type="GO" id="GO:0016020">
    <property type="term" value="C:membrane"/>
    <property type="evidence" value="ECO:0007669"/>
    <property type="project" value="UniProtKB-SubCell"/>
</dbReference>
<feature type="transmembrane region" description="Helical" evidence="6">
    <location>
        <begin position="128"/>
        <end position="145"/>
    </location>
</feature>
<feature type="transmembrane region" description="Helical" evidence="6">
    <location>
        <begin position="352"/>
        <end position="371"/>
    </location>
</feature>
<evidence type="ECO:0000313" key="9">
    <source>
        <dbReference type="Proteomes" id="UP000054624"/>
    </source>
</evidence>
<evidence type="ECO:0000256" key="6">
    <source>
        <dbReference type="SAM" id="Phobius"/>
    </source>
</evidence>
<dbReference type="PANTHER" id="PTHR43791">
    <property type="entry name" value="PERMEASE-RELATED"/>
    <property type="match status" value="1"/>
</dbReference>
<keyword evidence="9" id="KW-1185">Reference proteome</keyword>
<feature type="transmembrane region" description="Helical" evidence="6">
    <location>
        <begin position="326"/>
        <end position="346"/>
    </location>
</feature>
<evidence type="ECO:0000256" key="5">
    <source>
        <dbReference type="ARBA" id="ARBA00023136"/>
    </source>
</evidence>
<dbReference type="PANTHER" id="PTHR43791:SF36">
    <property type="entry name" value="TRANSPORTER, PUTATIVE (AFU_ORTHOLOGUE AFUA_6G08340)-RELATED"/>
    <property type="match status" value="1"/>
</dbReference>
<evidence type="ECO:0000256" key="2">
    <source>
        <dbReference type="ARBA" id="ARBA00022448"/>
    </source>
</evidence>
<dbReference type="Gene3D" id="1.20.1250.20">
    <property type="entry name" value="MFS general substrate transporter like domains"/>
    <property type="match status" value="2"/>
</dbReference>
<dbReference type="SUPFAM" id="SSF103473">
    <property type="entry name" value="MFS general substrate transporter"/>
    <property type="match status" value="1"/>
</dbReference>
<evidence type="ECO:0000313" key="8">
    <source>
        <dbReference type="EMBL" id="SAK60770.1"/>
    </source>
</evidence>
<feature type="transmembrane region" description="Helical" evidence="6">
    <location>
        <begin position="418"/>
        <end position="437"/>
    </location>
</feature>
<dbReference type="PROSITE" id="PS50850">
    <property type="entry name" value="MFS"/>
    <property type="match status" value="1"/>
</dbReference>
<feature type="transmembrane region" description="Helical" evidence="6">
    <location>
        <begin position="103"/>
        <end position="122"/>
    </location>
</feature>
<feature type="transmembrane region" description="Helical" evidence="6">
    <location>
        <begin position="192"/>
        <end position="214"/>
    </location>
</feature>
<dbReference type="InterPro" id="IPR011701">
    <property type="entry name" value="MFS"/>
</dbReference>
<feature type="transmembrane region" description="Helical" evidence="6">
    <location>
        <begin position="260"/>
        <end position="281"/>
    </location>
</feature>
<dbReference type="InterPro" id="IPR036259">
    <property type="entry name" value="MFS_trans_sf"/>
</dbReference>
<dbReference type="Proteomes" id="UP000054624">
    <property type="component" value="Unassembled WGS sequence"/>
</dbReference>
<feature type="domain" description="Major facilitator superfamily (MFS) profile" evidence="7">
    <location>
        <begin position="33"/>
        <end position="442"/>
    </location>
</feature>
<evidence type="ECO:0000256" key="4">
    <source>
        <dbReference type="ARBA" id="ARBA00022989"/>
    </source>
</evidence>
<dbReference type="CDD" id="cd17319">
    <property type="entry name" value="MFS_ExuT_GudP_like"/>
    <property type="match status" value="1"/>
</dbReference>
<dbReference type="OrthoDB" id="5441967at2"/>
<dbReference type="Pfam" id="PF07690">
    <property type="entry name" value="MFS_1"/>
    <property type="match status" value="1"/>
</dbReference>
<protein>
    <submittedName>
        <fullName evidence="8">Major facilitator transporter</fullName>
    </submittedName>
</protein>
<accession>A0A158ASZ6</accession>
<name>A0A158ASZ6_9BURK</name>
<evidence type="ECO:0000259" key="7">
    <source>
        <dbReference type="PROSITE" id="PS50850"/>
    </source>
</evidence>
<dbReference type="EMBL" id="FCOI02000008">
    <property type="protein sequence ID" value="SAK60770.1"/>
    <property type="molecule type" value="Genomic_DNA"/>
</dbReference>
<keyword evidence="4 6" id="KW-1133">Transmembrane helix</keyword>
<proteinExistence type="predicted"/>
<feature type="transmembrane region" description="Helical" evidence="6">
    <location>
        <begin position="29"/>
        <end position="47"/>
    </location>
</feature>
<feature type="transmembrane region" description="Helical" evidence="6">
    <location>
        <begin position="67"/>
        <end position="91"/>
    </location>
</feature>
<evidence type="ECO:0000256" key="3">
    <source>
        <dbReference type="ARBA" id="ARBA00022692"/>
    </source>
</evidence>
<evidence type="ECO:0000256" key="1">
    <source>
        <dbReference type="ARBA" id="ARBA00004141"/>
    </source>
</evidence>
<feature type="transmembrane region" description="Helical" evidence="6">
    <location>
        <begin position="157"/>
        <end position="180"/>
    </location>
</feature>
<dbReference type="STRING" id="1777137.AWB76_02959"/>
<gene>
    <name evidence="8" type="ORF">AWB76_02959</name>
</gene>
<dbReference type="InterPro" id="IPR020846">
    <property type="entry name" value="MFS_dom"/>
</dbReference>
<keyword evidence="2" id="KW-0813">Transport</keyword>
<dbReference type="AlphaFoldDB" id="A0A158ASZ6"/>